<feature type="non-terminal residue" evidence="1">
    <location>
        <position position="1"/>
    </location>
</feature>
<comment type="caution">
    <text evidence="1">The sequence shown here is derived from an EMBL/GenBank/DDBJ whole genome shotgun (WGS) entry which is preliminary data.</text>
</comment>
<protein>
    <submittedName>
        <fullName evidence="1">Uncharacterized protein</fullName>
    </submittedName>
</protein>
<keyword evidence="2" id="KW-1185">Reference proteome</keyword>
<dbReference type="Proteomes" id="UP000824469">
    <property type="component" value="Unassembled WGS sequence"/>
</dbReference>
<reference evidence="1 2" key="1">
    <citation type="journal article" date="2021" name="Nat. Plants">
        <title>The Taxus genome provides insights into paclitaxel biosynthesis.</title>
        <authorList>
            <person name="Xiong X."/>
            <person name="Gou J."/>
            <person name="Liao Q."/>
            <person name="Li Y."/>
            <person name="Zhou Q."/>
            <person name="Bi G."/>
            <person name="Li C."/>
            <person name="Du R."/>
            <person name="Wang X."/>
            <person name="Sun T."/>
            <person name="Guo L."/>
            <person name="Liang H."/>
            <person name="Lu P."/>
            <person name="Wu Y."/>
            <person name="Zhang Z."/>
            <person name="Ro D.K."/>
            <person name="Shang Y."/>
            <person name="Huang S."/>
            <person name="Yan J."/>
        </authorList>
    </citation>
    <scope>NUCLEOTIDE SEQUENCE [LARGE SCALE GENOMIC DNA]</scope>
    <source>
        <strain evidence="1">Ta-2019</strain>
    </source>
</reference>
<evidence type="ECO:0000313" key="2">
    <source>
        <dbReference type="Proteomes" id="UP000824469"/>
    </source>
</evidence>
<proteinExistence type="predicted"/>
<sequence length="120" mass="13356">MKTFEKFEKSIKALNDILSSHKSANDKAGLGFKVDQKESKENANLNKKVNLKNNMKTNSVRHLNAIRICTLDFGIDPGSFKIVDGIHDDILLSPESEIGHWQLLCGRGLDEVAARSTHPI</sequence>
<organism evidence="1 2">
    <name type="scientific">Taxus chinensis</name>
    <name type="common">Chinese yew</name>
    <name type="synonym">Taxus wallichiana var. chinensis</name>
    <dbReference type="NCBI Taxonomy" id="29808"/>
    <lineage>
        <taxon>Eukaryota</taxon>
        <taxon>Viridiplantae</taxon>
        <taxon>Streptophyta</taxon>
        <taxon>Embryophyta</taxon>
        <taxon>Tracheophyta</taxon>
        <taxon>Spermatophyta</taxon>
        <taxon>Pinopsida</taxon>
        <taxon>Pinidae</taxon>
        <taxon>Conifers II</taxon>
        <taxon>Cupressales</taxon>
        <taxon>Taxaceae</taxon>
        <taxon>Taxus</taxon>
    </lineage>
</organism>
<gene>
    <name evidence="1" type="ORF">KI387_030067</name>
</gene>
<evidence type="ECO:0000313" key="1">
    <source>
        <dbReference type="EMBL" id="KAH9298385.1"/>
    </source>
</evidence>
<dbReference type="AlphaFoldDB" id="A0AA38CDQ7"/>
<name>A0AA38CDQ7_TAXCH</name>
<dbReference type="EMBL" id="JAHRHJ020000010">
    <property type="protein sequence ID" value="KAH9298385.1"/>
    <property type="molecule type" value="Genomic_DNA"/>
</dbReference>
<accession>A0AA38CDQ7</accession>